<proteinExistence type="predicted"/>
<organism evidence="4 5">
    <name type="scientific">Rhizoclosmatium globosum</name>
    <dbReference type="NCBI Taxonomy" id="329046"/>
    <lineage>
        <taxon>Eukaryota</taxon>
        <taxon>Fungi</taxon>
        <taxon>Fungi incertae sedis</taxon>
        <taxon>Chytridiomycota</taxon>
        <taxon>Chytridiomycota incertae sedis</taxon>
        <taxon>Chytridiomycetes</taxon>
        <taxon>Chytridiales</taxon>
        <taxon>Chytriomycetaceae</taxon>
        <taxon>Rhizoclosmatium</taxon>
    </lineage>
</organism>
<dbReference type="GO" id="GO:0043240">
    <property type="term" value="C:Fanconi anaemia nuclear complex"/>
    <property type="evidence" value="ECO:0007669"/>
    <property type="project" value="InterPro"/>
</dbReference>
<dbReference type="Pfam" id="PF12826">
    <property type="entry name" value="HHH_2"/>
    <property type="match status" value="1"/>
</dbReference>
<dbReference type="EMBL" id="MCGO01000012">
    <property type="protein sequence ID" value="ORY48330.1"/>
    <property type="molecule type" value="Genomic_DNA"/>
</dbReference>
<dbReference type="GO" id="GO:0036297">
    <property type="term" value="P:interstrand cross-link repair"/>
    <property type="evidence" value="ECO:0007669"/>
    <property type="project" value="InterPro"/>
</dbReference>
<keyword evidence="2" id="KW-0234">DNA repair</keyword>
<evidence type="ECO:0000256" key="2">
    <source>
        <dbReference type="ARBA" id="ARBA00023204"/>
    </source>
</evidence>
<dbReference type="STRING" id="329046.A0A1Y2CMS6"/>
<dbReference type="PANTHER" id="PTHR31786:SF2">
    <property type="entry name" value="FANCONI ANEMIA CORE COMPLEX-ASSOCIATED PROTEIN 24"/>
    <property type="match status" value="1"/>
</dbReference>
<evidence type="ECO:0000259" key="3">
    <source>
        <dbReference type="Pfam" id="PF12826"/>
    </source>
</evidence>
<dbReference type="SUPFAM" id="SSF47781">
    <property type="entry name" value="RuvA domain 2-like"/>
    <property type="match status" value="1"/>
</dbReference>
<sequence length="226" mass="24218">MIHTITIAAHVKGSALATALSNLPSDQALRVIVSPSASASASSDTRPTFSDIDLTLYPGCGLVFVPLSMLGSCSIDSFVDRFCLLKEKKVGIVVVEVDKAKWDHFVQLQQSVLVEFGLRVLPVESVDQAARYISRIIYQEAKPPKQKTNVAAATGKTDNKDALLIKTVAGIPGIGEAKAKELLVEFKTLVALSQATDTMISSRIRGIGPAQAKKVVAFFKDGKEFS</sequence>
<dbReference type="AlphaFoldDB" id="A0A1Y2CMS6"/>
<keyword evidence="5" id="KW-1185">Reference proteome</keyword>
<feature type="domain" description="DisA/LigA helix-hairpin-helix motif" evidence="3">
    <location>
        <begin position="170"/>
        <end position="222"/>
    </location>
</feature>
<name>A0A1Y2CMS6_9FUNG</name>
<protein>
    <recommendedName>
        <fullName evidence="3">DisA/LigA helix-hairpin-helix motif domain-containing protein</fullName>
    </recommendedName>
</protein>
<dbReference type="Gene3D" id="3.40.50.10130">
    <property type="match status" value="1"/>
</dbReference>
<dbReference type="OrthoDB" id="5975714at2759"/>
<evidence type="ECO:0000313" key="4">
    <source>
        <dbReference type="EMBL" id="ORY48330.1"/>
    </source>
</evidence>
<evidence type="ECO:0000256" key="1">
    <source>
        <dbReference type="ARBA" id="ARBA00022763"/>
    </source>
</evidence>
<reference evidence="4 5" key="1">
    <citation type="submission" date="2016-07" db="EMBL/GenBank/DDBJ databases">
        <title>Pervasive Adenine N6-methylation of Active Genes in Fungi.</title>
        <authorList>
            <consortium name="DOE Joint Genome Institute"/>
            <person name="Mondo S.J."/>
            <person name="Dannebaum R.O."/>
            <person name="Kuo R.C."/>
            <person name="Labutti K."/>
            <person name="Haridas S."/>
            <person name="Kuo A."/>
            <person name="Salamov A."/>
            <person name="Ahrendt S.R."/>
            <person name="Lipzen A."/>
            <person name="Sullivan W."/>
            <person name="Andreopoulos W.B."/>
            <person name="Clum A."/>
            <person name="Lindquist E."/>
            <person name="Daum C."/>
            <person name="Ramamoorthy G.K."/>
            <person name="Gryganskyi A."/>
            <person name="Culley D."/>
            <person name="Magnuson J.K."/>
            <person name="James T.Y."/>
            <person name="O'Malley M.A."/>
            <person name="Stajich J.E."/>
            <person name="Spatafora J.W."/>
            <person name="Visel A."/>
            <person name="Grigoriev I.V."/>
        </authorList>
    </citation>
    <scope>NUCLEOTIDE SEQUENCE [LARGE SCALE GENOMIC DNA]</scope>
    <source>
        <strain evidence="4 5">JEL800</strain>
    </source>
</reference>
<dbReference type="InterPro" id="IPR041663">
    <property type="entry name" value="DisA/LigA_HHH"/>
</dbReference>
<accession>A0A1Y2CMS6</accession>
<dbReference type="Proteomes" id="UP000193642">
    <property type="component" value="Unassembled WGS sequence"/>
</dbReference>
<dbReference type="Gene3D" id="1.10.150.20">
    <property type="entry name" value="5' to 3' exonuclease, C-terminal subdomain"/>
    <property type="match status" value="1"/>
</dbReference>
<dbReference type="InterPro" id="IPR010994">
    <property type="entry name" value="RuvA_2-like"/>
</dbReference>
<keyword evidence="1" id="KW-0227">DNA damage</keyword>
<dbReference type="GO" id="GO:0003682">
    <property type="term" value="F:chromatin binding"/>
    <property type="evidence" value="ECO:0007669"/>
    <property type="project" value="TreeGrafter"/>
</dbReference>
<comment type="caution">
    <text evidence="4">The sequence shown here is derived from an EMBL/GenBank/DDBJ whole genome shotgun (WGS) entry which is preliminary data.</text>
</comment>
<evidence type="ECO:0000313" key="5">
    <source>
        <dbReference type="Proteomes" id="UP000193642"/>
    </source>
</evidence>
<dbReference type="InterPro" id="IPR026985">
    <property type="entry name" value="FAAP24"/>
</dbReference>
<gene>
    <name evidence="4" type="ORF">BCR33DRAFT_848336</name>
</gene>
<dbReference type="PANTHER" id="PTHR31786">
    <property type="entry name" value="FANCONI ANEMIA CORE COMPLEX-ASSOCIATED PROTEIN 24"/>
    <property type="match status" value="1"/>
</dbReference>